<feature type="domain" description="Golvesin/Xly CBD-like" evidence="2">
    <location>
        <begin position="987"/>
        <end position="1111"/>
    </location>
</feature>
<sequence>MISLHNIRSIALYETKTLLRSWFFRIFAIIAMVFLAFFNFGVLIESNGGAGQWELKGLPSLIPYINLLFLNVVQAIIAIFLASDFLKRDKKLDTTEVIYMRPMTNGEYVIGKTLGNLVVFFVLNLIILSIAIIFNLITKNVTVNWMAYVYYFGLISVPTLVFIMGLSFLIMSLIRNQAVTFVVLLGYVAISLFYLQDRFYYLFDYMAFNIPLTFSDFVGFGNLETVLIHRGMYFFLGLAFIFYTIILLRRLPHSEGMRYFALVFGSVCLVFGIYLGSRHVGAFLSEQRLRRELIGLSDQYLDVKQVQVKDYDIKVDHQGQQLVCDVTLDVTNENSSPLEKVIFSLNPGLKVTRIQVNGQDHDFERKLNVVELTGLKLDAGQQASIFFSYEGKIIESACYLDIDDETRIATYRNFLYQIDKRYAFVTPDYILLTRENNWYPVPGAGMGAKNSQWLSRQFSNYKLEVNTKPGLTAISQGTVQQDENRFVFTSSHPQTQVSLTIGDYERKQADIDGLEFNVYVRKGHDYFSAFFEEIKDTIPSVVAEALQDFERSVDMYYPFERFSLVEVPIQYYSYDRVLSGAREQMQPEMVLFAEKGLLVGDADFYGRMEGRRRFGPDASQEMTPQEKKIQVLKNFLSSFTQEQGRPDFQRSQGQVQIEEKPNPYYIFPLFYNYAYYIRSDQWPVTDRVFESYKKQGTDSPRMGWMRDMQGMSENEQGNLALLSQSFEEILKDPKQLQIVDNVIQLKGKALFSIIKRKAGDAEFEDFLFNYLNEIKFKTASIEDFNNAVYDRFGIDLIPYMESWFSSKQLPAFLIDNINAVNVLDGDQLKTMVKFKVSNTEGVEGIISVDFRLGAAGGRFGGMGGSAETISKLIHLEGNQTKEVSFLLSGSPRGASINTLTSRNIPSEIRLPLENLEEDKKAVPYEGETVVDIPVRIAEENEIIVDNEDPGFVVTTNDEGSLLRKLLITEEETTSRYAGFSGWRPPRNWTLTANSAFYGAYIRSAHYISSGEGDQKAQWNIPLSERGFYDVYAYVYKDTRRGGRRGGDSNAGEYHYIIHHDDGDEDATVDLKTAEEGWNHLGAFYFSSDTALVEMTNQSQARMVVADAIKLIKQ</sequence>
<name>A0AA41YEC1_9BACT</name>
<keyword evidence="1" id="KW-1133">Transmembrane helix</keyword>
<organism evidence="3 4">
    <name type="scientific">Gaoshiqia sediminis</name>
    <dbReference type="NCBI Taxonomy" id="2986998"/>
    <lineage>
        <taxon>Bacteria</taxon>
        <taxon>Pseudomonadati</taxon>
        <taxon>Bacteroidota</taxon>
        <taxon>Bacteroidia</taxon>
        <taxon>Marinilabiliales</taxon>
        <taxon>Prolixibacteraceae</taxon>
        <taxon>Gaoshiqia</taxon>
    </lineage>
</organism>
<evidence type="ECO:0000313" key="3">
    <source>
        <dbReference type="EMBL" id="MCW0484182.1"/>
    </source>
</evidence>
<dbReference type="Pfam" id="PF12679">
    <property type="entry name" value="ABC2_membrane_2"/>
    <property type="match status" value="1"/>
</dbReference>
<gene>
    <name evidence="3" type="ORF">N2K84_15685</name>
</gene>
<dbReference type="GO" id="GO:0140359">
    <property type="term" value="F:ABC-type transporter activity"/>
    <property type="evidence" value="ECO:0007669"/>
    <property type="project" value="InterPro"/>
</dbReference>
<dbReference type="InterPro" id="IPR027268">
    <property type="entry name" value="Peptidase_M4/M1_CTD_sf"/>
</dbReference>
<feature type="transmembrane region" description="Helical" evidence="1">
    <location>
        <begin position="178"/>
        <end position="196"/>
    </location>
</feature>
<dbReference type="AlphaFoldDB" id="A0AA41YEC1"/>
<accession>A0AA41YEC1</accession>
<dbReference type="EMBL" id="JAPAAF010000030">
    <property type="protein sequence ID" value="MCW0484182.1"/>
    <property type="molecule type" value="Genomic_DNA"/>
</dbReference>
<feature type="transmembrane region" description="Helical" evidence="1">
    <location>
        <begin position="64"/>
        <end position="82"/>
    </location>
</feature>
<dbReference type="SUPFAM" id="SSF55486">
    <property type="entry name" value="Metalloproteases ('zincins'), catalytic domain"/>
    <property type="match status" value="1"/>
</dbReference>
<dbReference type="InterPro" id="IPR033803">
    <property type="entry name" value="CBD-like_Golvesin-Xly"/>
</dbReference>
<evidence type="ECO:0000256" key="1">
    <source>
        <dbReference type="SAM" id="Phobius"/>
    </source>
</evidence>
<feature type="transmembrane region" description="Helical" evidence="1">
    <location>
        <begin position="259"/>
        <end position="277"/>
    </location>
</feature>
<evidence type="ECO:0000259" key="2">
    <source>
        <dbReference type="Pfam" id="PF25275"/>
    </source>
</evidence>
<reference evidence="3" key="1">
    <citation type="submission" date="2022-10" db="EMBL/GenBank/DDBJ databases">
        <title>Gaoshiqiia sediminis gen. nov., sp. nov., isolated from coastal sediment.</title>
        <authorList>
            <person name="Yu W.X."/>
            <person name="Mu D.S."/>
            <person name="Du J.Z."/>
            <person name="Liang Y.Q."/>
        </authorList>
    </citation>
    <scope>NUCLEOTIDE SEQUENCE</scope>
    <source>
        <strain evidence="3">A06</strain>
    </source>
</reference>
<dbReference type="Proteomes" id="UP001163821">
    <property type="component" value="Unassembled WGS sequence"/>
</dbReference>
<feature type="transmembrane region" description="Helical" evidence="1">
    <location>
        <begin position="149"/>
        <end position="171"/>
    </location>
</feature>
<protein>
    <recommendedName>
        <fullName evidence="2">Golvesin/Xly CBD-like domain-containing protein</fullName>
    </recommendedName>
</protein>
<comment type="caution">
    <text evidence="3">The sequence shown here is derived from an EMBL/GenBank/DDBJ whole genome shotgun (WGS) entry which is preliminary data.</text>
</comment>
<feature type="transmembrane region" description="Helical" evidence="1">
    <location>
        <begin position="22"/>
        <end position="44"/>
    </location>
</feature>
<dbReference type="Pfam" id="PF25275">
    <property type="entry name" value="Golvesin_C"/>
    <property type="match status" value="1"/>
</dbReference>
<evidence type="ECO:0000313" key="4">
    <source>
        <dbReference type="Proteomes" id="UP001163821"/>
    </source>
</evidence>
<dbReference type="Gene3D" id="1.10.390.10">
    <property type="entry name" value="Neutral Protease Domain 2"/>
    <property type="match status" value="1"/>
</dbReference>
<dbReference type="RefSeq" id="WP_282592775.1">
    <property type="nucleotide sequence ID" value="NZ_JAPAAF010000030.1"/>
</dbReference>
<feature type="transmembrane region" description="Helical" evidence="1">
    <location>
        <begin position="227"/>
        <end position="247"/>
    </location>
</feature>
<dbReference type="GO" id="GO:0005886">
    <property type="term" value="C:plasma membrane"/>
    <property type="evidence" value="ECO:0007669"/>
    <property type="project" value="UniProtKB-SubCell"/>
</dbReference>
<feature type="transmembrane region" description="Helical" evidence="1">
    <location>
        <begin position="117"/>
        <end position="137"/>
    </location>
</feature>
<keyword evidence="4" id="KW-1185">Reference proteome</keyword>
<keyword evidence="1" id="KW-0472">Membrane</keyword>
<keyword evidence="1" id="KW-0812">Transmembrane</keyword>
<proteinExistence type="predicted"/>